<evidence type="ECO:0000313" key="3">
    <source>
        <dbReference type="Proteomes" id="UP000177943"/>
    </source>
</evidence>
<dbReference type="InterPro" id="IPR001509">
    <property type="entry name" value="Epimerase_deHydtase"/>
</dbReference>
<dbReference type="PANTHER" id="PTHR43245:SF23">
    <property type="entry name" value="NAD(P)-BINDING DOMAIN-CONTAINING PROTEIN"/>
    <property type="match status" value="1"/>
</dbReference>
<dbReference type="AlphaFoldDB" id="A0A1G2MRU3"/>
<organism evidence="2 3">
    <name type="scientific">Candidatus Taylorbacteria bacterium RIFCSPHIGHO2_02_FULL_45_35</name>
    <dbReference type="NCBI Taxonomy" id="1802311"/>
    <lineage>
        <taxon>Bacteria</taxon>
        <taxon>Candidatus Tayloriibacteriota</taxon>
    </lineage>
</organism>
<sequence>MASQAKNRVLITGAEGYLGSVIAPFLMKHGHEVIGLDTGFFRDSLLYELSPYGVIKKDARDFSEKDLKGIDVVVHLAGISNDPFGNLTPEKIYDPTRVYAREIAALCKKAGVRFIFASSCSIYGKAEGAVLDENSIPNPQTDYSKNKLQVEEDLAELSDKSFSPIALRFATAFGSSPRMRFDIVVNMLSGMAFSEGKIVLNSDGEAWRPNVHVEDIARAVEAAVRSSWSGGELLVLNVGRDDNNMKIIDIAKVVAEECGAPISFLSSDKNSVAAELVKSKMVAAGGADTRNYRVSFAKITKQFPDFVCKYSILDGVREMFSVFKKIKLSPEKFRDRRFYRLQRIEDLFTGGGIDSDLRWTRKGQL</sequence>
<protein>
    <recommendedName>
        <fullName evidence="1">NAD-dependent epimerase/dehydratase domain-containing protein</fullName>
    </recommendedName>
</protein>
<name>A0A1G2MRU3_9BACT</name>
<dbReference type="PANTHER" id="PTHR43245">
    <property type="entry name" value="BIFUNCTIONAL POLYMYXIN RESISTANCE PROTEIN ARNA"/>
    <property type="match status" value="1"/>
</dbReference>
<dbReference type="InterPro" id="IPR050177">
    <property type="entry name" value="Lipid_A_modif_metabolic_enz"/>
</dbReference>
<evidence type="ECO:0000313" key="2">
    <source>
        <dbReference type="EMBL" id="OHA26585.1"/>
    </source>
</evidence>
<dbReference type="SUPFAM" id="SSF51735">
    <property type="entry name" value="NAD(P)-binding Rossmann-fold domains"/>
    <property type="match status" value="1"/>
</dbReference>
<evidence type="ECO:0000259" key="1">
    <source>
        <dbReference type="Pfam" id="PF01370"/>
    </source>
</evidence>
<dbReference type="Proteomes" id="UP000177943">
    <property type="component" value="Unassembled WGS sequence"/>
</dbReference>
<comment type="caution">
    <text evidence="2">The sequence shown here is derived from an EMBL/GenBank/DDBJ whole genome shotgun (WGS) entry which is preliminary data.</text>
</comment>
<dbReference type="EMBL" id="MHRP01000030">
    <property type="protein sequence ID" value="OHA26585.1"/>
    <property type="molecule type" value="Genomic_DNA"/>
</dbReference>
<reference evidence="2 3" key="1">
    <citation type="journal article" date="2016" name="Nat. Commun.">
        <title>Thousands of microbial genomes shed light on interconnected biogeochemical processes in an aquifer system.</title>
        <authorList>
            <person name="Anantharaman K."/>
            <person name="Brown C.T."/>
            <person name="Hug L.A."/>
            <person name="Sharon I."/>
            <person name="Castelle C.J."/>
            <person name="Probst A.J."/>
            <person name="Thomas B.C."/>
            <person name="Singh A."/>
            <person name="Wilkins M.J."/>
            <person name="Karaoz U."/>
            <person name="Brodie E.L."/>
            <person name="Williams K.H."/>
            <person name="Hubbard S.S."/>
            <person name="Banfield J.F."/>
        </authorList>
    </citation>
    <scope>NUCLEOTIDE SEQUENCE [LARGE SCALE GENOMIC DNA]</scope>
</reference>
<accession>A0A1G2MRU3</accession>
<gene>
    <name evidence="2" type="ORF">A3D56_03085</name>
</gene>
<proteinExistence type="predicted"/>
<dbReference type="InterPro" id="IPR036291">
    <property type="entry name" value="NAD(P)-bd_dom_sf"/>
</dbReference>
<dbReference type="CDD" id="cd08946">
    <property type="entry name" value="SDR_e"/>
    <property type="match status" value="1"/>
</dbReference>
<feature type="domain" description="NAD-dependent epimerase/dehydratase" evidence="1">
    <location>
        <begin position="9"/>
        <end position="239"/>
    </location>
</feature>
<dbReference type="Gene3D" id="3.40.50.720">
    <property type="entry name" value="NAD(P)-binding Rossmann-like Domain"/>
    <property type="match status" value="1"/>
</dbReference>
<dbReference type="Pfam" id="PF01370">
    <property type="entry name" value="Epimerase"/>
    <property type="match status" value="1"/>
</dbReference>